<sequence>MSAELKSKSDISIVLFLFTALAVFGVAGGGYFVHDYARARASVSWPAVDGIVLSQLDDEHAKVRYVYSIGGRSYEATRERMFLSRLFSEKERDYRPGEKVTVYVNPQDHGFAVLRPGGAGVAFILCSILSGLAVFFGFGGVFWALSRSSDSDFALAEDAA</sequence>
<feature type="domain" description="DUF3592" evidence="2">
    <location>
        <begin position="61"/>
        <end position="118"/>
    </location>
</feature>
<feature type="transmembrane region" description="Helical" evidence="1">
    <location>
        <begin position="121"/>
        <end position="145"/>
    </location>
</feature>
<dbReference type="Proteomes" id="UP001214043">
    <property type="component" value="Chromosome"/>
</dbReference>
<reference evidence="3" key="1">
    <citation type="submission" date="2023-02" db="EMBL/GenBank/DDBJ databases">
        <title>Genome sequence of Hyphococcus flavus.</title>
        <authorList>
            <person name="Rong J.-C."/>
            <person name="Zhao Q."/>
            <person name="Yi M."/>
            <person name="Wu J.-Y."/>
        </authorList>
    </citation>
    <scope>NUCLEOTIDE SEQUENCE</scope>
    <source>
        <strain evidence="3">MCCC 1K03223</strain>
    </source>
</reference>
<protein>
    <submittedName>
        <fullName evidence="3">DUF3592 domain-containing protein</fullName>
    </submittedName>
</protein>
<dbReference type="KEGG" id="hfl:PUV54_11595"/>
<evidence type="ECO:0000256" key="1">
    <source>
        <dbReference type="SAM" id="Phobius"/>
    </source>
</evidence>
<accession>A0AAF0CF82</accession>
<evidence type="ECO:0000259" key="2">
    <source>
        <dbReference type="Pfam" id="PF12158"/>
    </source>
</evidence>
<dbReference type="EMBL" id="CP118166">
    <property type="protein sequence ID" value="WDI30598.1"/>
    <property type="molecule type" value="Genomic_DNA"/>
</dbReference>
<proteinExistence type="predicted"/>
<dbReference type="AlphaFoldDB" id="A0AAF0CF82"/>
<keyword evidence="1" id="KW-0472">Membrane</keyword>
<dbReference type="Pfam" id="PF12158">
    <property type="entry name" value="DUF3592"/>
    <property type="match status" value="1"/>
</dbReference>
<gene>
    <name evidence="3" type="ORF">PUV54_11595</name>
</gene>
<name>A0AAF0CF82_9PROT</name>
<keyword evidence="1" id="KW-1133">Transmembrane helix</keyword>
<keyword evidence="4" id="KW-1185">Reference proteome</keyword>
<evidence type="ECO:0000313" key="4">
    <source>
        <dbReference type="Proteomes" id="UP001214043"/>
    </source>
</evidence>
<feature type="transmembrane region" description="Helical" evidence="1">
    <location>
        <begin position="12"/>
        <end position="33"/>
    </location>
</feature>
<evidence type="ECO:0000313" key="3">
    <source>
        <dbReference type="EMBL" id="WDI30598.1"/>
    </source>
</evidence>
<dbReference type="InterPro" id="IPR021994">
    <property type="entry name" value="DUF3592"/>
</dbReference>
<dbReference type="RefSeq" id="WP_274492406.1">
    <property type="nucleotide sequence ID" value="NZ_CP118166.1"/>
</dbReference>
<organism evidence="3 4">
    <name type="scientific">Hyphococcus flavus</name>
    <dbReference type="NCBI Taxonomy" id="1866326"/>
    <lineage>
        <taxon>Bacteria</taxon>
        <taxon>Pseudomonadati</taxon>
        <taxon>Pseudomonadota</taxon>
        <taxon>Alphaproteobacteria</taxon>
        <taxon>Parvularculales</taxon>
        <taxon>Parvularculaceae</taxon>
        <taxon>Hyphococcus</taxon>
    </lineage>
</organism>
<keyword evidence="1" id="KW-0812">Transmembrane</keyword>